<feature type="region of interest" description="Disordered" evidence="1">
    <location>
        <begin position="244"/>
        <end position="264"/>
    </location>
</feature>
<keyword evidence="3" id="KW-1185">Reference proteome</keyword>
<dbReference type="AlphaFoldDB" id="A0A1X0NK04"/>
<name>A0A1X0NK04_9TRYP</name>
<dbReference type="Proteomes" id="UP000192257">
    <property type="component" value="Unassembled WGS sequence"/>
</dbReference>
<dbReference type="OrthoDB" id="247952at2759"/>
<accession>A0A1X0NK04</accession>
<gene>
    <name evidence="2" type="ORF">TM35_000401050</name>
</gene>
<proteinExistence type="predicted"/>
<feature type="region of interest" description="Disordered" evidence="1">
    <location>
        <begin position="45"/>
        <end position="87"/>
    </location>
</feature>
<evidence type="ECO:0000256" key="1">
    <source>
        <dbReference type="SAM" id="MobiDB-lite"/>
    </source>
</evidence>
<evidence type="ECO:0000313" key="2">
    <source>
        <dbReference type="EMBL" id="ORC84838.1"/>
    </source>
</evidence>
<dbReference type="RefSeq" id="XP_028878904.1">
    <property type="nucleotide sequence ID" value="XM_029029720.1"/>
</dbReference>
<evidence type="ECO:0000313" key="3">
    <source>
        <dbReference type="Proteomes" id="UP000192257"/>
    </source>
</evidence>
<dbReference type="VEuPathDB" id="TriTrypDB:TM35_000401050"/>
<sequence>MSHAGPSPAADTELSLRTIAEQQRIIEAMRQIIAELKARVATLEAAARSPPTATKSPTTNPTATSTTTASTASTTTSTTITTNNNNDTTSAATAAAAAAAAEVARLTRERDAAAAGLAETRAECRRLDAAATSTRSLLHAAAARARVAEDECRRLREFHENIGVERARWKALATAIAARLDDDTRTRALLHIEALDRNGRTRGEIAVPSDPLDLLSAVSVLHGPPPHLPRRGDTSTYKTYNTYDGTSMRGQEMRRGGGGRKGHGRFLVPL</sequence>
<organism evidence="2 3">
    <name type="scientific">Trypanosoma theileri</name>
    <dbReference type="NCBI Taxonomy" id="67003"/>
    <lineage>
        <taxon>Eukaryota</taxon>
        <taxon>Discoba</taxon>
        <taxon>Euglenozoa</taxon>
        <taxon>Kinetoplastea</taxon>
        <taxon>Metakinetoplastina</taxon>
        <taxon>Trypanosomatida</taxon>
        <taxon>Trypanosomatidae</taxon>
        <taxon>Trypanosoma</taxon>
    </lineage>
</organism>
<protein>
    <submittedName>
        <fullName evidence="2">Uncharacterized protein</fullName>
    </submittedName>
</protein>
<reference evidence="2 3" key="1">
    <citation type="submission" date="2017-03" db="EMBL/GenBank/DDBJ databases">
        <title>An alternative strategy for trypanosome survival in the mammalian bloodstream revealed through genome and transcriptome analysis of the ubiquitous bovine parasite Trypanosoma (Megatrypanum) theileri.</title>
        <authorList>
            <person name="Kelly S."/>
            <person name="Ivens A."/>
            <person name="Mott A."/>
            <person name="O'Neill E."/>
            <person name="Emms D."/>
            <person name="Macleod O."/>
            <person name="Voorheis P."/>
            <person name="Matthews J."/>
            <person name="Matthews K."/>
            <person name="Carrington M."/>
        </authorList>
    </citation>
    <scope>NUCLEOTIDE SEQUENCE [LARGE SCALE GENOMIC DNA]</scope>
    <source>
        <strain evidence="2">Edinburgh</strain>
    </source>
</reference>
<dbReference type="EMBL" id="NBCO01000040">
    <property type="protein sequence ID" value="ORC84838.1"/>
    <property type="molecule type" value="Genomic_DNA"/>
</dbReference>
<dbReference type="GeneID" id="39989500"/>
<comment type="caution">
    <text evidence="2">The sequence shown here is derived from an EMBL/GenBank/DDBJ whole genome shotgun (WGS) entry which is preliminary data.</text>
</comment>